<accession>A0ABP1Q9S2</accession>
<dbReference type="InterPro" id="IPR002018">
    <property type="entry name" value="CarbesteraseB"/>
</dbReference>
<sequence length="120" mass="13536">MVFKGSLYILNLLCGMIPCEYQHPYPDTSVSVAFRDKINVDDDSDQLELSSGGSEDGKNDLYKDIDYNRTHPLLVYTSTGKMRGYYMKAVGGRKIRAYEGIPFAEAPLGVNRFEVRSKVK</sequence>
<dbReference type="EMBL" id="CAXLJM020000027">
    <property type="protein sequence ID" value="CAL8094841.1"/>
    <property type="molecule type" value="Genomic_DNA"/>
</dbReference>
<dbReference type="Gene3D" id="3.40.50.1820">
    <property type="entry name" value="alpha/beta hydrolase"/>
    <property type="match status" value="1"/>
</dbReference>
<feature type="signal peptide" evidence="2">
    <location>
        <begin position="1"/>
        <end position="21"/>
    </location>
</feature>
<dbReference type="InterPro" id="IPR029058">
    <property type="entry name" value="AB_hydrolase_fold"/>
</dbReference>
<organism evidence="4 5">
    <name type="scientific">Orchesella dallaii</name>
    <dbReference type="NCBI Taxonomy" id="48710"/>
    <lineage>
        <taxon>Eukaryota</taxon>
        <taxon>Metazoa</taxon>
        <taxon>Ecdysozoa</taxon>
        <taxon>Arthropoda</taxon>
        <taxon>Hexapoda</taxon>
        <taxon>Collembola</taxon>
        <taxon>Entomobryomorpha</taxon>
        <taxon>Entomobryoidea</taxon>
        <taxon>Orchesellidae</taxon>
        <taxon>Orchesellinae</taxon>
        <taxon>Orchesella</taxon>
    </lineage>
</organism>
<evidence type="ECO:0000256" key="2">
    <source>
        <dbReference type="SAM" id="SignalP"/>
    </source>
</evidence>
<dbReference type="Pfam" id="PF00135">
    <property type="entry name" value="COesterase"/>
    <property type="match status" value="1"/>
</dbReference>
<keyword evidence="1" id="KW-0325">Glycoprotein</keyword>
<reference evidence="4 5" key="1">
    <citation type="submission" date="2024-08" db="EMBL/GenBank/DDBJ databases">
        <authorList>
            <person name="Cucini C."/>
            <person name="Frati F."/>
        </authorList>
    </citation>
    <scope>NUCLEOTIDE SEQUENCE [LARGE SCALE GENOMIC DNA]</scope>
</reference>
<dbReference type="SUPFAM" id="SSF53474">
    <property type="entry name" value="alpha/beta-Hydrolases"/>
    <property type="match status" value="1"/>
</dbReference>
<feature type="chain" id="PRO_5046378141" description="Carboxylesterase type B domain-containing protein" evidence="2">
    <location>
        <begin position="22"/>
        <end position="120"/>
    </location>
</feature>
<evidence type="ECO:0000256" key="1">
    <source>
        <dbReference type="ARBA" id="ARBA00023180"/>
    </source>
</evidence>
<evidence type="ECO:0000313" key="4">
    <source>
        <dbReference type="EMBL" id="CAL8094841.1"/>
    </source>
</evidence>
<keyword evidence="2" id="KW-0732">Signal</keyword>
<evidence type="ECO:0000313" key="5">
    <source>
        <dbReference type="Proteomes" id="UP001642540"/>
    </source>
</evidence>
<evidence type="ECO:0000259" key="3">
    <source>
        <dbReference type="Pfam" id="PF00135"/>
    </source>
</evidence>
<proteinExistence type="predicted"/>
<protein>
    <recommendedName>
        <fullName evidence="3">Carboxylesterase type B domain-containing protein</fullName>
    </recommendedName>
</protein>
<name>A0ABP1Q9S2_9HEXA</name>
<feature type="domain" description="Carboxylesterase type B" evidence="3">
    <location>
        <begin position="74"/>
        <end position="114"/>
    </location>
</feature>
<keyword evidence="5" id="KW-1185">Reference proteome</keyword>
<gene>
    <name evidence="4" type="ORF">ODALV1_LOCUS8904</name>
</gene>
<dbReference type="Proteomes" id="UP001642540">
    <property type="component" value="Unassembled WGS sequence"/>
</dbReference>
<comment type="caution">
    <text evidence="4">The sequence shown here is derived from an EMBL/GenBank/DDBJ whole genome shotgun (WGS) entry which is preliminary data.</text>
</comment>